<dbReference type="SUPFAM" id="SSF53756">
    <property type="entry name" value="UDP-Glycosyltransferase/glycogen phosphorylase"/>
    <property type="match status" value="1"/>
</dbReference>
<evidence type="ECO:0000313" key="1">
    <source>
        <dbReference type="EMBL" id="AZV28306.1"/>
    </source>
</evidence>
<dbReference type="EMBL" id="CP024646">
    <property type="protein sequence ID" value="AZV28306.1"/>
    <property type="molecule type" value="Genomic_DNA"/>
</dbReference>
<gene>
    <name evidence="1" type="ORF">CT157_20570</name>
</gene>
<dbReference type="Pfam" id="PF13692">
    <property type="entry name" value="Glyco_trans_1_4"/>
    <property type="match status" value="1"/>
</dbReference>
<reference evidence="1 2" key="1">
    <citation type="submission" date="2017-11" db="EMBL/GenBank/DDBJ databases">
        <title>Effect of PGPRs.</title>
        <authorList>
            <person name="Oliva R."/>
            <person name="Nong J."/>
            <person name="Roman V."/>
        </authorList>
    </citation>
    <scope>NUCLEOTIDE SEQUENCE [LARGE SCALE GENOMIC DNA]</scope>
    <source>
        <strain evidence="1">Inb918</strain>
    </source>
</reference>
<dbReference type="Gene3D" id="3.40.50.2000">
    <property type="entry name" value="Glycogen Phosphorylase B"/>
    <property type="match status" value="1"/>
</dbReference>
<organism evidence="1 2">
    <name type="scientific">Pseudomonas syringae</name>
    <dbReference type="NCBI Taxonomy" id="317"/>
    <lineage>
        <taxon>Bacteria</taxon>
        <taxon>Pseudomonadati</taxon>
        <taxon>Pseudomonadota</taxon>
        <taxon>Gammaproteobacteria</taxon>
        <taxon>Pseudomonadales</taxon>
        <taxon>Pseudomonadaceae</taxon>
        <taxon>Pseudomonas</taxon>
    </lineage>
</organism>
<protein>
    <submittedName>
        <fullName evidence="1">Uncharacterized protein</fullName>
    </submittedName>
</protein>
<dbReference type="Proteomes" id="UP000282760">
    <property type="component" value="Chromosome"/>
</dbReference>
<evidence type="ECO:0000313" key="2">
    <source>
        <dbReference type="Proteomes" id="UP000282760"/>
    </source>
</evidence>
<proteinExistence type="predicted"/>
<dbReference type="AlphaFoldDB" id="A0A3T0JY20"/>
<name>A0A3T0JY20_PSESX</name>
<sequence>MEKLHWSVDSLVLRNQTYFGFGWAFHDEKLIVGVKLTVKTMEGSFQAISASYGNAREDVSSHFSGKQNALHSGFVMYGSCKFDAGAGESLFLLVEFEDGTSAELPVSISSLISLEKTSTNTLPLVKQFWTFFKRGISLIKQFKFKLLIEKIQRYTRNRPTGSLSDVSRARIQLGVTGAQPSVLIIDHDLGGGANHYRERLVAEKIQEGKVVYIFSFHIATLSYVLMVRKADSSETLSIPGYEFLIELCKSLTIDEIVYNTGVSFARSEEIPQLIIELKETLNSRLLLLVHDFFMVCPSHFLIDNTNKYCGIPDLSKCQSCLLNNHNGFTTLFSAGDMYQWRALWGTVLSVADEVRTFSNNTLELLCKAYPSIDLSRAVVKPHVVEYIDFGAVRPSQTAELRVGVVGQIGLHKGAQIVQRLSEEILRQQLNVKIVVIGSIETQCDGSVVTQTGHYKHDDLAKLIESSGVNVMLFPSIWPETFSYVVQELMEMKLPVASFDLGAPAERLASYQKGLILKNFDVPSVLNELVLFHQRIYSV</sequence>
<accession>A0A3T0JY20</accession>